<accession>A0ABR7LPY3</accession>
<name>A0ABR7LPY3_9ACTN</name>
<evidence type="ECO:0000313" key="2">
    <source>
        <dbReference type="Proteomes" id="UP000805614"/>
    </source>
</evidence>
<comment type="caution">
    <text evidence="1">The sequence shown here is derived from an EMBL/GenBank/DDBJ whole genome shotgun (WGS) entry which is preliminary data.</text>
</comment>
<evidence type="ECO:0000313" key="1">
    <source>
        <dbReference type="EMBL" id="MBC6466909.1"/>
    </source>
</evidence>
<sequence>MHELGSIDRLSIEMSTAVHLIEHGKCDFGHWHEIRPGSTAQFLRSYREFLRRRPGQKLRLIAAECPSCPGCQYDDVALAKDALQAVVCVLPPRARIELRQLLTGLDAEFRRRTFPNPDPNRWTGWDGKPNPWWCRRLYEGD</sequence>
<dbReference type="EMBL" id="JABVEC010000010">
    <property type="protein sequence ID" value="MBC6466909.1"/>
    <property type="molecule type" value="Genomic_DNA"/>
</dbReference>
<dbReference type="RefSeq" id="WP_187243922.1">
    <property type="nucleotide sequence ID" value="NZ_BAAAOK010000027.1"/>
</dbReference>
<proteinExistence type="predicted"/>
<dbReference type="Proteomes" id="UP000805614">
    <property type="component" value="Unassembled WGS sequence"/>
</dbReference>
<reference evidence="1 2" key="1">
    <citation type="submission" date="2020-06" db="EMBL/GenBank/DDBJ databases">
        <title>Actinomadura xiongansis sp. nov., isolated from soil of Baiyangdian.</title>
        <authorList>
            <person name="Zhang X."/>
        </authorList>
    </citation>
    <scope>NUCLEOTIDE SEQUENCE [LARGE SCALE GENOMIC DNA]</scope>
    <source>
        <strain evidence="1 2">HBUM206468</strain>
    </source>
</reference>
<organism evidence="1 2">
    <name type="scientific">Actinomadura alba</name>
    <dbReference type="NCBI Taxonomy" id="406431"/>
    <lineage>
        <taxon>Bacteria</taxon>
        <taxon>Bacillati</taxon>
        <taxon>Actinomycetota</taxon>
        <taxon>Actinomycetes</taxon>
        <taxon>Streptosporangiales</taxon>
        <taxon>Thermomonosporaceae</taxon>
        <taxon>Actinomadura</taxon>
    </lineage>
</organism>
<protein>
    <submittedName>
        <fullName evidence="1">Uncharacterized protein</fullName>
    </submittedName>
</protein>
<keyword evidence="2" id="KW-1185">Reference proteome</keyword>
<gene>
    <name evidence="1" type="ORF">HKK74_15570</name>
</gene>